<comment type="caution">
    <text evidence="2">The sequence shown here is derived from an EMBL/GenBank/DDBJ whole genome shotgun (WGS) entry which is preliminary data.</text>
</comment>
<dbReference type="RefSeq" id="WP_026936200.1">
    <property type="nucleotide sequence ID" value="NZ_CP028426.1"/>
</dbReference>
<name>A0ABT7C5P4_9MICO</name>
<dbReference type="Proteomes" id="UP001170379">
    <property type="component" value="Unassembled WGS sequence"/>
</dbReference>
<reference evidence="2" key="2">
    <citation type="journal article" date="2022" name="Sci. Rep.">
        <title>In silico prediction of the enzymes involved in the degradation of the herbicide molinate by Gulosibacter molinativorax ON4T.</title>
        <authorList>
            <person name="Lopes A.R."/>
            <person name="Bunin E."/>
            <person name="Viana A.T."/>
            <person name="Froufe H."/>
            <person name="Munoz-Merida A."/>
            <person name="Pinho D."/>
            <person name="Figueiredo J."/>
            <person name="Barroso C."/>
            <person name="Vaz-Moreira I."/>
            <person name="Bellanger X."/>
            <person name="Egas C."/>
            <person name="Nunes O.C."/>
        </authorList>
    </citation>
    <scope>NUCLEOTIDE SEQUENCE</scope>
    <source>
        <strain evidence="2">ON4</strain>
    </source>
</reference>
<proteinExistence type="predicted"/>
<dbReference type="Pfam" id="PF03992">
    <property type="entry name" value="ABM"/>
    <property type="match status" value="1"/>
</dbReference>
<evidence type="ECO:0000259" key="1">
    <source>
        <dbReference type="PROSITE" id="PS51725"/>
    </source>
</evidence>
<feature type="domain" description="ABM" evidence="1">
    <location>
        <begin position="3"/>
        <end position="91"/>
    </location>
</feature>
<evidence type="ECO:0000313" key="3">
    <source>
        <dbReference type="Proteomes" id="UP001170379"/>
    </source>
</evidence>
<keyword evidence="2" id="KW-0503">Monooxygenase</keyword>
<organism evidence="2 3">
    <name type="scientific">Gulosibacter molinativorax</name>
    <dbReference type="NCBI Taxonomy" id="256821"/>
    <lineage>
        <taxon>Bacteria</taxon>
        <taxon>Bacillati</taxon>
        <taxon>Actinomycetota</taxon>
        <taxon>Actinomycetes</taxon>
        <taxon>Micrococcales</taxon>
        <taxon>Microbacteriaceae</taxon>
        <taxon>Gulosibacter</taxon>
    </lineage>
</organism>
<evidence type="ECO:0000313" key="2">
    <source>
        <dbReference type="EMBL" id="MDJ1370518.1"/>
    </source>
</evidence>
<gene>
    <name evidence="2" type="ORF">C7K25_03885</name>
</gene>
<dbReference type="InterPro" id="IPR011008">
    <property type="entry name" value="Dimeric_a/b-barrel"/>
</dbReference>
<keyword evidence="3" id="KW-1185">Reference proteome</keyword>
<sequence length="100" mass="10897">MTFANVGTLGAIPGKRDELVAILTARNDALREVGCMLYEVGTNNEDPDTVYVVELWESADAHQASLQLQEVRDAIESARPILSGEFGGFQFDVQGSPIRD</sequence>
<keyword evidence="2" id="KW-0560">Oxidoreductase</keyword>
<dbReference type="PROSITE" id="PS51725">
    <property type="entry name" value="ABM"/>
    <property type="match status" value="1"/>
</dbReference>
<dbReference type="GO" id="GO:0004497">
    <property type="term" value="F:monooxygenase activity"/>
    <property type="evidence" value="ECO:0007669"/>
    <property type="project" value="UniProtKB-KW"/>
</dbReference>
<dbReference type="Gene3D" id="3.30.70.100">
    <property type="match status" value="1"/>
</dbReference>
<accession>A0ABT7C5P4</accession>
<dbReference type="EMBL" id="PXVD01000005">
    <property type="protein sequence ID" value="MDJ1370518.1"/>
    <property type="molecule type" value="Genomic_DNA"/>
</dbReference>
<reference evidence="2" key="1">
    <citation type="submission" date="2018-03" db="EMBL/GenBank/DDBJ databases">
        <authorList>
            <person name="Nunes O.C."/>
            <person name="Lopes A.R."/>
            <person name="Froufe H."/>
            <person name="Munoz-Merida A."/>
            <person name="Barroso C."/>
            <person name="Egas C."/>
        </authorList>
    </citation>
    <scope>NUCLEOTIDE SEQUENCE</scope>
    <source>
        <strain evidence="2">ON4</strain>
    </source>
</reference>
<dbReference type="SUPFAM" id="SSF54909">
    <property type="entry name" value="Dimeric alpha+beta barrel"/>
    <property type="match status" value="1"/>
</dbReference>
<protein>
    <submittedName>
        <fullName evidence="2">Antibiotic biosynthesis monooxygenase</fullName>
    </submittedName>
</protein>
<dbReference type="InterPro" id="IPR007138">
    <property type="entry name" value="ABM_dom"/>
</dbReference>